<dbReference type="InterPro" id="IPR036388">
    <property type="entry name" value="WH-like_DNA-bd_sf"/>
</dbReference>
<keyword evidence="3" id="KW-0805">Transcription regulation</keyword>
<dbReference type="GO" id="GO:0003677">
    <property type="term" value="F:DNA binding"/>
    <property type="evidence" value="ECO:0007669"/>
    <property type="project" value="UniProtKB-UniRule"/>
</dbReference>
<protein>
    <submittedName>
        <fullName evidence="9">SARP family transcriptional regulator</fullName>
    </submittedName>
</protein>
<dbReference type="InterPro" id="IPR041664">
    <property type="entry name" value="AAA_16"/>
</dbReference>
<feature type="compositionally biased region" description="Basic and acidic residues" evidence="7">
    <location>
        <begin position="272"/>
        <end position="282"/>
    </location>
</feature>
<dbReference type="GO" id="GO:0000160">
    <property type="term" value="P:phosphorelay signal transduction system"/>
    <property type="evidence" value="ECO:0007669"/>
    <property type="project" value="UniProtKB-KW"/>
</dbReference>
<evidence type="ECO:0000256" key="5">
    <source>
        <dbReference type="ARBA" id="ARBA00023163"/>
    </source>
</evidence>
<keyword evidence="4 6" id="KW-0238">DNA-binding</keyword>
<dbReference type="InterPro" id="IPR005158">
    <property type="entry name" value="BTAD"/>
</dbReference>
<keyword evidence="2" id="KW-0902">Two-component regulatory system</keyword>
<dbReference type="InterPro" id="IPR016032">
    <property type="entry name" value="Sig_transdc_resp-reg_C-effctor"/>
</dbReference>
<dbReference type="SUPFAM" id="SSF55073">
    <property type="entry name" value="Nucleotide cyclase"/>
    <property type="match status" value="1"/>
</dbReference>
<dbReference type="SMART" id="SM01043">
    <property type="entry name" value="BTAD"/>
    <property type="match status" value="1"/>
</dbReference>
<dbReference type="SUPFAM" id="SSF46894">
    <property type="entry name" value="C-terminal effector domain of the bipartite response regulators"/>
    <property type="match status" value="1"/>
</dbReference>
<dbReference type="PANTHER" id="PTHR35807:SF1">
    <property type="entry name" value="TRANSCRIPTIONAL REGULATOR REDD"/>
    <property type="match status" value="1"/>
</dbReference>
<dbReference type="PANTHER" id="PTHR35807">
    <property type="entry name" value="TRANSCRIPTIONAL REGULATOR REDD-RELATED"/>
    <property type="match status" value="1"/>
</dbReference>
<dbReference type="Pfam" id="PF13191">
    <property type="entry name" value="AAA_16"/>
    <property type="match status" value="1"/>
</dbReference>
<dbReference type="PROSITE" id="PS51755">
    <property type="entry name" value="OMPR_PHOB"/>
    <property type="match status" value="1"/>
</dbReference>
<dbReference type="InterPro" id="IPR001867">
    <property type="entry name" value="OmpR/PhoB-type_DNA-bd"/>
</dbReference>
<gene>
    <name evidence="9" type="ORF">SLNWT_2221</name>
</gene>
<dbReference type="InterPro" id="IPR051677">
    <property type="entry name" value="AfsR-DnrI-RedD_regulator"/>
</dbReference>
<feature type="compositionally biased region" description="Low complexity" evidence="7">
    <location>
        <begin position="333"/>
        <end position="350"/>
    </location>
</feature>
<dbReference type="EMBL" id="CP010519">
    <property type="protein sequence ID" value="AJE82597.1"/>
    <property type="molecule type" value="Genomic_DNA"/>
</dbReference>
<dbReference type="Proteomes" id="UP000031523">
    <property type="component" value="Chromosome"/>
</dbReference>
<name>A0A0B5EWV0_STRA4</name>
<evidence type="ECO:0000313" key="9">
    <source>
        <dbReference type="EMBL" id="AJE82597.1"/>
    </source>
</evidence>
<keyword evidence="10" id="KW-1185">Reference proteome</keyword>
<dbReference type="Pfam" id="PF03704">
    <property type="entry name" value="BTAD"/>
    <property type="match status" value="1"/>
</dbReference>
<dbReference type="Gene3D" id="3.30.70.1230">
    <property type="entry name" value="Nucleotide cyclase"/>
    <property type="match status" value="1"/>
</dbReference>
<dbReference type="SMART" id="SM00862">
    <property type="entry name" value="Trans_reg_C"/>
    <property type="match status" value="1"/>
</dbReference>
<sequence>MGDDVEFRVLGPLAATAGGRSLPLGGFKQRAVLGLLLLRANRVVATSELLTALWPEEQRPATARKIVQNAVWGLRALLAGPAQGPAAAELLTQTPGYVLRVDPDRIDVHRFHRRVAEGRRRIGAGDFGEAARFLEQALGEWHGPALSDLAEEGIDWPELTALRQLRLDVMEDRFEAELRSGQHHSILGELVSLADEEPLRERLCGQLMLALYRCGRQAEALSVFSRVRQALVEEYGLEPSRELQLLQQNILTHDASLAPERFRTESAPAASRTEDVPADPRTEGAPTGPRTDGAPTGSRTEDAPTGSRADGGTPGGVVARAVAGPQESGPEEAGPQGAARPGSAPGPSAALRDRPPTARGTVPAGAAAGAGEAARGPAAERRAVAVLLVRARAAAVPARSPGEAEGPLSPHETVRAVASCVREFGGTMAGSVGHVCVALFGPDRAASSLDAIRASLAVRERLAAFPGATCHLVVTAGDAVVRIDARHPARGASVSGRLVDQARALLTEVPQGEIHLCGEAARAALGPTRHTVLTHPVGRDGVLRLDGMYPLGGMPTPRRPEPSRHSFELTLLQSLLERSRRHEAPHLVTLLGDPGAGKTRFLTELAQSIAAEPLLVVRLGPTAPGTRAGDSGTVLAPAPGGSSDYRLHEAVRRVAGRGETAERLLTRLRFPYGEAGARGGTSREFVDAWCGSLLLLAREQPVVVFLDDAHGVPDAVLDSVERLAATARDVPLFLVVSARPELLERRPLWGCGLRHGVTLTLAPARGRGPDEELALTARDPEVTRA</sequence>
<evidence type="ECO:0000256" key="4">
    <source>
        <dbReference type="ARBA" id="ARBA00023125"/>
    </source>
</evidence>
<feature type="DNA-binding region" description="OmpR/PhoB-type" evidence="6">
    <location>
        <begin position="1"/>
        <end position="101"/>
    </location>
</feature>
<dbReference type="CDD" id="cd15831">
    <property type="entry name" value="BTAD"/>
    <property type="match status" value="1"/>
</dbReference>
<reference evidence="9 10" key="1">
    <citation type="submission" date="2015-01" db="EMBL/GenBank/DDBJ databases">
        <title>Enhanced salinomycin production by adjusting the supply of polyketide extender units in Streptomyce albus DSM 41398.</title>
        <authorList>
            <person name="Lu C."/>
        </authorList>
    </citation>
    <scope>NUCLEOTIDE SEQUENCE [LARGE SCALE GENOMIC DNA]</scope>
    <source>
        <strain evidence="10">ATCC 21838 / DSM 41398 / FERM P-419 / JCM 4703 / NBRC 107858</strain>
    </source>
</reference>
<evidence type="ECO:0000259" key="8">
    <source>
        <dbReference type="PROSITE" id="PS51755"/>
    </source>
</evidence>
<accession>A0A0B5EWV0</accession>
<dbReference type="InterPro" id="IPR011990">
    <property type="entry name" value="TPR-like_helical_dom_sf"/>
</dbReference>
<proteinExistence type="inferred from homology"/>
<dbReference type="InterPro" id="IPR029787">
    <property type="entry name" value="Nucleotide_cyclase"/>
</dbReference>
<evidence type="ECO:0000256" key="3">
    <source>
        <dbReference type="ARBA" id="ARBA00023015"/>
    </source>
</evidence>
<dbReference type="SUPFAM" id="SSF52540">
    <property type="entry name" value="P-loop containing nucleoside triphosphate hydrolases"/>
    <property type="match status" value="1"/>
</dbReference>
<dbReference type="Gene3D" id="1.25.40.10">
    <property type="entry name" value="Tetratricopeptide repeat domain"/>
    <property type="match status" value="1"/>
</dbReference>
<dbReference type="InterPro" id="IPR027417">
    <property type="entry name" value="P-loop_NTPase"/>
</dbReference>
<evidence type="ECO:0000256" key="1">
    <source>
        <dbReference type="ARBA" id="ARBA00005820"/>
    </source>
</evidence>
<feature type="region of interest" description="Disordered" evidence="7">
    <location>
        <begin position="256"/>
        <end position="377"/>
    </location>
</feature>
<dbReference type="Gene3D" id="1.10.10.10">
    <property type="entry name" value="Winged helix-like DNA-binding domain superfamily/Winged helix DNA-binding domain"/>
    <property type="match status" value="1"/>
</dbReference>
<dbReference type="SUPFAM" id="SSF48452">
    <property type="entry name" value="TPR-like"/>
    <property type="match status" value="1"/>
</dbReference>
<dbReference type="GO" id="GO:0006355">
    <property type="term" value="P:regulation of DNA-templated transcription"/>
    <property type="evidence" value="ECO:0007669"/>
    <property type="project" value="InterPro"/>
</dbReference>
<evidence type="ECO:0000256" key="6">
    <source>
        <dbReference type="PROSITE-ProRule" id="PRU01091"/>
    </source>
</evidence>
<evidence type="ECO:0000256" key="2">
    <source>
        <dbReference type="ARBA" id="ARBA00023012"/>
    </source>
</evidence>
<dbReference type="AlphaFoldDB" id="A0A0B5EWV0"/>
<evidence type="ECO:0000256" key="7">
    <source>
        <dbReference type="SAM" id="MobiDB-lite"/>
    </source>
</evidence>
<dbReference type="KEGG" id="sals:SLNWT_2221"/>
<comment type="similarity">
    <text evidence="1">Belongs to the AfsR/DnrI/RedD regulatory family.</text>
</comment>
<feature type="compositionally biased region" description="Low complexity" evidence="7">
    <location>
        <begin position="357"/>
        <end position="377"/>
    </location>
</feature>
<evidence type="ECO:0000313" key="10">
    <source>
        <dbReference type="Proteomes" id="UP000031523"/>
    </source>
</evidence>
<feature type="domain" description="OmpR/PhoB-type" evidence="8">
    <location>
        <begin position="1"/>
        <end position="101"/>
    </location>
</feature>
<keyword evidence="5" id="KW-0804">Transcription</keyword>
<organism evidence="9 10">
    <name type="scientific">Streptomyces albus (strain ATCC 21838 / DSM 41398 / FERM P-419 / JCM 4703 / NBRC 107858)</name>
    <dbReference type="NCBI Taxonomy" id="1081613"/>
    <lineage>
        <taxon>Bacteria</taxon>
        <taxon>Bacillati</taxon>
        <taxon>Actinomycetota</taxon>
        <taxon>Actinomycetes</taxon>
        <taxon>Kitasatosporales</taxon>
        <taxon>Streptomycetaceae</taxon>
        <taxon>Streptomyces</taxon>
    </lineage>
</organism>